<evidence type="ECO:0000256" key="2">
    <source>
        <dbReference type="ARBA" id="ARBA00023306"/>
    </source>
</evidence>
<evidence type="ECO:0000313" key="4">
    <source>
        <dbReference type="Proteomes" id="UP000015105"/>
    </source>
</evidence>
<reference evidence="4" key="2">
    <citation type="journal article" date="2017" name="Nat. Plants">
        <title>The Aegilops tauschii genome reveals multiple impacts of transposons.</title>
        <authorList>
            <person name="Zhao G."/>
            <person name="Zou C."/>
            <person name="Li K."/>
            <person name="Wang K."/>
            <person name="Li T."/>
            <person name="Gao L."/>
            <person name="Zhang X."/>
            <person name="Wang H."/>
            <person name="Yang Z."/>
            <person name="Liu X."/>
            <person name="Jiang W."/>
            <person name="Mao L."/>
            <person name="Kong X."/>
            <person name="Jiao Y."/>
            <person name="Jia J."/>
        </authorList>
    </citation>
    <scope>NUCLEOTIDE SEQUENCE [LARGE SCALE GENOMIC DNA]</scope>
    <source>
        <strain evidence="4">cv. AL8/78</strain>
    </source>
</reference>
<dbReference type="Proteomes" id="UP000015105">
    <property type="component" value="Chromosome 2D"/>
</dbReference>
<reference evidence="3" key="3">
    <citation type="journal article" date="2017" name="Nature">
        <title>Genome sequence of the progenitor of the wheat D genome Aegilops tauschii.</title>
        <authorList>
            <person name="Luo M.C."/>
            <person name="Gu Y.Q."/>
            <person name="Puiu D."/>
            <person name="Wang H."/>
            <person name="Twardziok S.O."/>
            <person name="Deal K.R."/>
            <person name="Huo N."/>
            <person name="Zhu T."/>
            <person name="Wang L."/>
            <person name="Wang Y."/>
            <person name="McGuire P.E."/>
            <person name="Liu S."/>
            <person name="Long H."/>
            <person name="Ramasamy R.K."/>
            <person name="Rodriguez J.C."/>
            <person name="Van S.L."/>
            <person name="Yuan L."/>
            <person name="Wang Z."/>
            <person name="Xia Z."/>
            <person name="Xiao L."/>
            <person name="Anderson O.D."/>
            <person name="Ouyang S."/>
            <person name="Liang Y."/>
            <person name="Zimin A.V."/>
            <person name="Pertea G."/>
            <person name="Qi P."/>
            <person name="Bennetzen J.L."/>
            <person name="Dai X."/>
            <person name="Dawson M.W."/>
            <person name="Muller H.G."/>
            <person name="Kugler K."/>
            <person name="Rivarola-Duarte L."/>
            <person name="Spannagl M."/>
            <person name="Mayer K.F.X."/>
            <person name="Lu F.H."/>
            <person name="Bevan M.W."/>
            <person name="Leroy P."/>
            <person name="Li P."/>
            <person name="You F.M."/>
            <person name="Sun Q."/>
            <person name="Liu Z."/>
            <person name="Lyons E."/>
            <person name="Wicker T."/>
            <person name="Salzberg S.L."/>
            <person name="Devos K.M."/>
            <person name="Dvorak J."/>
        </authorList>
    </citation>
    <scope>NUCLEOTIDE SEQUENCE [LARGE SCALE GENOMIC DNA]</scope>
    <source>
        <strain evidence="3">cv. AL8/78</strain>
    </source>
</reference>
<dbReference type="Gene3D" id="1.10.472.10">
    <property type="entry name" value="Cyclin-like"/>
    <property type="match status" value="1"/>
</dbReference>
<dbReference type="GO" id="GO:0051301">
    <property type="term" value="P:cell division"/>
    <property type="evidence" value="ECO:0007669"/>
    <property type="project" value="UniProtKB-KW"/>
</dbReference>
<keyword evidence="2" id="KW-0131">Cell cycle</keyword>
<proteinExistence type="predicted"/>
<evidence type="ECO:0000313" key="3">
    <source>
        <dbReference type="EnsemblPlants" id="AET2Gv20441800.1"/>
    </source>
</evidence>
<reference evidence="4" key="1">
    <citation type="journal article" date="2014" name="Science">
        <title>Ancient hybridizations among the ancestral genomes of bread wheat.</title>
        <authorList>
            <consortium name="International Wheat Genome Sequencing Consortium,"/>
            <person name="Marcussen T."/>
            <person name="Sandve S.R."/>
            <person name="Heier L."/>
            <person name="Spannagl M."/>
            <person name="Pfeifer M."/>
            <person name="Jakobsen K.S."/>
            <person name="Wulff B.B."/>
            <person name="Steuernagel B."/>
            <person name="Mayer K.F."/>
            <person name="Olsen O.A."/>
        </authorList>
    </citation>
    <scope>NUCLEOTIDE SEQUENCE [LARGE SCALE GENOMIC DNA]</scope>
    <source>
        <strain evidence="4">cv. AL8/78</strain>
    </source>
</reference>
<dbReference type="STRING" id="200361.A0A453BBT9"/>
<reference evidence="3" key="4">
    <citation type="submission" date="2019-03" db="UniProtKB">
        <authorList>
            <consortium name="EnsemblPlants"/>
        </authorList>
    </citation>
    <scope>IDENTIFICATION</scope>
</reference>
<name>A0A453BBT9_AEGTS</name>
<dbReference type="InterPro" id="IPR013922">
    <property type="entry name" value="Cyclin_PHO80-like"/>
</dbReference>
<dbReference type="PANTHER" id="PTHR15615:SF84">
    <property type="entry name" value="OS05G0327000 PROTEIN"/>
    <property type="match status" value="1"/>
</dbReference>
<sequence>SPSISRKQTLALSRKAPRSIAMASSASDVLRLNGNGNPRTLRLFASLVEAESRRFAAAASEPAENDLVRAFRGGATPAVPIAEFLERLQRCNYLFDGGVYVLAAAYLALFMRSPAALEAGIVVEPATAHRLVSVAVLLGAKFSSPRYYERRVESFQVCSGESIRSSELCPLELLFLRALDYRVFIGDEEFRPFFRILERRPAPARSMFCGAKKRKAEEEEEPRRVRACQLAARYGISGFNRS</sequence>
<dbReference type="GO" id="GO:0019901">
    <property type="term" value="F:protein kinase binding"/>
    <property type="evidence" value="ECO:0007669"/>
    <property type="project" value="InterPro"/>
</dbReference>
<organism evidence="3 4">
    <name type="scientific">Aegilops tauschii subsp. strangulata</name>
    <name type="common">Goatgrass</name>
    <dbReference type="NCBI Taxonomy" id="200361"/>
    <lineage>
        <taxon>Eukaryota</taxon>
        <taxon>Viridiplantae</taxon>
        <taxon>Streptophyta</taxon>
        <taxon>Embryophyta</taxon>
        <taxon>Tracheophyta</taxon>
        <taxon>Spermatophyta</taxon>
        <taxon>Magnoliopsida</taxon>
        <taxon>Liliopsida</taxon>
        <taxon>Poales</taxon>
        <taxon>Poaceae</taxon>
        <taxon>BOP clade</taxon>
        <taxon>Pooideae</taxon>
        <taxon>Triticodae</taxon>
        <taxon>Triticeae</taxon>
        <taxon>Triticinae</taxon>
        <taxon>Aegilops</taxon>
    </lineage>
</organism>
<dbReference type="EnsemblPlants" id="AET2Gv20441800.1">
    <property type="protein sequence ID" value="AET2Gv20441800.1"/>
    <property type="gene ID" value="AET2Gv20441800"/>
</dbReference>
<protein>
    <submittedName>
        <fullName evidence="3">Uncharacterized protein</fullName>
    </submittedName>
</protein>
<reference evidence="3" key="5">
    <citation type="journal article" date="2021" name="G3 (Bethesda)">
        <title>Aegilops tauschii genome assembly Aet v5.0 features greater sequence contiguity and improved annotation.</title>
        <authorList>
            <person name="Wang L."/>
            <person name="Zhu T."/>
            <person name="Rodriguez J.C."/>
            <person name="Deal K.R."/>
            <person name="Dubcovsky J."/>
            <person name="McGuire P.E."/>
            <person name="Lux T."/>
            <person name="Spannagl M."/>
            <person name="Mayer K.F.X."/>
            <person name="Baldrich P."/>
            <person name="Meyers B.C."/>
            <person name="Huo N."/>
            <person name="Gu Y.Q."/>
            <person name="Zhou H."/>
            <person name="Devos K.M."/>
            <person name="Bennetzen J.L."/>
            <person name="Unver T."/>
            <person name="Budak H."/>
            <person name="Gulick P.J."/>
            <person name="Galiba G."/>
            <person name="Kalapos B."/>
            <person name="Nelson D.R."/>
            <person name="Li P."/>
            <person name="You F.M."/>
            <person name="Luo M.C."/>
            <person name="Dvorak J."/>
        </authorList>
    </citation>
    <scope>NUCLEOTIDE SEQUENCE [LARGE SCALE GENOMIC DNA]</scope>
    <source>
        <strain evidence="3">cv. AL8/78</strain>
    </source>
</reference>
<accession>A0A453BBT9</accession>
<dbReference type="Gramene" id="AET2Gv20441800.1">
    <property type="protein sequence ID" value="AET2Gv20441800.1"/>
    <property type="gene ID" value="AET2Gv20441800"/>
</dbReference>
<dbReference type="AlphaFoldDB" id="A0A453BBT9"/>
<keyword evidence="4" id="KW-1185">Reference proteome</keyword>
<evidence type="ECO:0000256" key="1">
    <source>
        <dbReference type="ARBA" id="ARBA00022618"/>
    </source>
</evidence>
<keyword evidence="1" id="KW-0132">Cell division</keyword>
<dbReference type="PANTHER" id="PTHR15615">
    <property type="match status" value="1"/>
</dbReference>
<dbReference type="Pfam" id="PF08613">
    <property type="entry name" value="Cyclin"/>
    <property type="match status" value="1"/>
</dbReference>